<accession>A0A5C5FSX5</accession>
<reference evidence="10 11" key="1">
    <citation type="submission" date="2019-03" db="EMBL/GenBank/DDBJ databases">
        <title>Rhodosporidium diobovatum UCD-FST 08-225 genome sequencing, assembly, and annotation.</title>
        <authorList>
            <person name="Fakankun I.U."/>
            <person name="Fristensky B."/>
            <person name="Levin D.B."/>
        </authorList>
    </citation>
    <scope>NUCLEOTIDE SEQUENCE [LARGE SCALE GENOMIC DNA]</scope>
    <source>
        <strain evidence="10 11">UCD-FST 08-225</strain>
    </source>
</reference>
<dbReference type="OrthoDB" id="9215500at2759"/>
<proteinExistence type="inferred from homology"/>
<evidence type="ECO:0000256" key="1">
    <source>
        <dbReference type="ARBA" id="ARBA00001275"/>
    </source>
</evidence>
<feature type="non-terminal residue" evidence="10">
    <location>
        <position position="542"/>
    </location>
</feature>
<evidence type="ECO:0000256" key="3">
    <source>
        <dbReference type="ARBA" id="ARBA00006047"/>
    </source>
</evidence>
<evidence type="ECO:0000313" key="11">
    <source>
        <dbReference type="Proteomes" id="UP000311382"/>
    </source>
</evidence>
<dbReference type="GO" id="GO:0005737">
    <property type="term" value="C:cytoplasm"/>
    <property type="evidence" value="ECO:0007669"/>
    <property type="project" value="TreeGrafter"/>
</dbReference>
<dbReference type="Gene3D" id="3.40.50.2000">
    <property type="entry name" value="Glycogen Phosphorylase B"/>
    <property type="match status" value="1"/>
</dbReference>
<keyword evidence="5 8" id="KW-0808">Transferase</keyword>
<dbReference type="EMBL" id="SOZI01000110">
    <property type="protein sequence ID" value="TNY19064.1"/>
    <property type="molecule type" value="Genomic_DNA"/>
</dbReference>
<keyword evidence="6 8" id="KW-0663">Pyridoxal phosphate</keyword>
<dbReference type="GO" id="GO:0030170">
    <property type="term" value="F:pyridoxal phosphate binding"/>
    <property type="evidence" value="ECO:0007669"/>
    <property type="project" value="InterPro"/>
</dbReference>
<dbReference type="PANTHER" id="PTHR11468:SF3">
    <property type="entry name" value="GLYCOGEN PHOSPHORYLASE, LIVER FORM"/>
    <property type="match status" value="1"/>
</dbReference>
<name>A0A5C5FSX5_9BASI</name>
<dbReference type="AlphaFoldDB" id="A0A5C5FSX5"/>
<keyword evidence="4 8" id="KW-0328">Glycosyltransferase</keyword>
<feature type="compositionally biased region" description="Basic residues" evidence="9">
    <location>
        <begin position="27"/>
        <end position="37"/>
    </location>
</feature>
<dbReference type="GO" id="GO:0008184">
    <property type="term" value="F:glycogen phosphorylase activity"/>
    <property type="evidence" value="ECO:0007669"/>
    <property type="project" value="InterPro"/>
</dbReference>
<dbReference type="Pfam" id="PF00343">
    <property type="entry name" value="Phosphorylase"/>
    <property type="match status" value="1"/>
</dbReference>
<comment type="caution">
    <text evidence="10">The sequence shown here is derived from an EMBL/GenBank/DDBJ whole genome shotgun (WGS) entry which is preliminary data.</text>
</comment>
<dbReference type="SUPFAM" id="SSF53756">
    <property type="entry name" value="UDP-Glycosyltransferase/glycogen phosphorylase"/>
    <property type="match status" value="1"/>
</dbReference>
<evidence type="ECO:0000256" key="4">
    <source>
        <dbReference type="ARBA" id="ARBA00022676"/>
    </source>
</evidence>
<dbReference type="Proteomes" id="UP000311382">
    <property type="component" value="Unassembled WGS sequence"/>
</dbReference>
<dbReference type="InterPro" id="IPR000811">
    <property type="entry name" value="Glyco_trans_35"/>
</dbReference>
<keyword evidence="11" id="KW-1185">Reference proteome</keyword>
<comment type="cofactor">
    <cofactor evidence="2 8">
        <name>pyridoxal 5'-phosphate</name>
        <dbReference type="ChEBI" id="CHEBI:597326"/>
    </cofactor>
</comment>
<dbReference type="STRING" id="5288.A0A5C5FSX5"/>
<feature type="compositionally biased region" description="Low complexity" evidence="9">
    <location>
        <begin position="1"/>
        <end position="19"/>
    </location>
</feature>
<organism evidence="10 11">
    <name type="scientific">Rhodotorula diobovata</name>
    <dbReference type="NCBI Taxonomy" id="5288"/>
    <lineage>
        <taxon>Eukaryota</taxon>
        <taxon>Fungi</taxon>
        <taxon>Dikarya</taxon>
        <taxon>Basidiomycota</taxon>
        <taxon>Pucciniomycotina</taxon>
        <taxon>Microbotryomycetes</taxon>
        <taxon>Sporidiobolales</taxon>
        <taxon>Sporidiobolaceae</taxon>
        <taxon>Rhodotorula</taxon>
    </lineage>
</organism>
<evidence type="ECO:0000256" key="9">
    <source>
        <dbReference type="SAM" id="MobiDB-lite"/>
    </source>
</evidence>
<sequence length="542" mass="61074">MSDKSAGPPATTPTASHTTNPFEALAKPRRPRAHKRSATGFIPDGPKHLNEIFPGDETAWKNAQKANEQELRNDVQDINAQISRHVEFTLSRQPFNVDELAMFQASALSVRDKLVHNWNKTQTAHTEAKVKRVYYFSLEFLLGRQADNALLNLDVKPSYNDSLKQLGFSLEDILDVERDMGLGNGGLGRLAACYLDGTATLGIPAWGYTIHYQQGIFKQILNSKGEQVEVPDPWLENGSPWEVPRLDAAVEIKLRGEATRGENGKGGGTWTGGTDVLAIPYDIPVPGFRTTSTNNIRAWAARGKVSFDLAAFNAGDYEAAVREAEEASRISAVLYPSENHDAGKSLRLQQQYFWVAASLHDICRRFRKLREPWTAFPDYNAIQLNDTHPTLAIPEFMRILVDEEGQDWDTAWDITKRTFAYTNHTVLPEALEKWAVPLVEWLLPRHMQIIYDINLFFLESVEAKFPGDRARLARMSLIEEGFPKRVRMAHLAVIGSHKVNGVAELHSDLVKTQLFPDFVEFFGKDLFTNVTNGITARRWLYQ</sequence>
<evidence type="ECO:0000256" key="2">
    <source>
        <dbReference type="ARBA" id="ARBA00001933"/>
    </source>
</evidence>
<protein>
    <recommendedName>
        <fullName evidence="8">Alpha-1,4 glucan phosphorylase</fullName>
        <ecNumber evidence="8">2.4.1.1</ecNumber>
    </recommendedName>
</protein>
<dbReference type="GO" id="GO:0005980">
    <property type="term" value="P:glycogen catabolic process"/>
    <property type="evidence" value="ECO:0007669"/>
    <property type="project" value="TreeGrafter"/>
</dbReference>
<dbReference type="FunFam" id="3.40.50.2000:FF:000002">
    <property type="entry name" value="Alpha-1,4 glucan phosphorylase"/>
    <property type="match status" value="1"/>
</dbReference>
<evidence type="ECO:0000256" key="5">
    <source>
        <dbReference type="ARBA" id="ARBA00022679"/>
    </source>
</evidence>
<comment type="function">
    <text evidence="8">Allosteric enzyme that catalyzes the rate-limiting step in glycogen catabolism, the phosphorolytic cleavage of glycogen to produce glucose-1-phosphate, and plays a central role in maintaining cellular and organismal glucose homeostasis.</text>
</comment>
<evidence type="ECO:0000313" key="10">
    <source>
        <dbReference type="EMBL" id="TNY19064.1"/>
    </source>
</evidence>
<dbReference type="PANTHER" id="PTHR11468">
    <property type="entry name" value="GLYCOGEN PHOSPHORYLASE"/>
    <property type="match status" value="1"/>
</dbReference>
<dbReference type="NCBIfam" id="TIGR02093">
    <property type="entry name" value="P_ylase"/>
    <property type="match status" value="1"/>
</dbReference>
<gene>
    <name evidence="10" type="ORF">DMC30DRAFT_418268</name>
</gene>
<feature type="region of interest" description="Disordered" evidence="9">
    <location>
        <begin position="1"/>
        <end position="48"/>
    </location>
</feature>
<comment type="catalytic activity">
    <reaction evidence="1 8">
        <text>[(1-&gt;4)-alpha-D-glucosyl](n) + phosphate = [(1-&gt;4)-alpha-D-glucosyl](n-1) + alpha-D-glucose 1-phosphate</text>
        <dbReference type="Rhea" id="RHEA:41732"/>
        <dbReference type="Rhea" id="RHEA-COMP:9584"/>
        <dbReference type="Rhea" id="RHEA-COMP:9586"/>
        <dbReference type="ChEBI" id="CHEBI:15444"/>
        <dbReference type="ChEBI" id="CHEBI:43474"/>
        <dbReference type="ChEBI" id="CHEBI:58601"/>
        <dbReference type="EC" id="2.4.1.1"/>
    </reaction>
</comment>
<dbReference type="InterPro" id="IPR011833">
    <property type="entry name" value="Glycg_phsphrylas"/>
</dbReference>
<keyword evidence="7 8" id="KW-0119">Carbohydrate metabolism</keyword>
<evidence type="ECO:0000256" key="6">
    <source>
        <dbReference type="ARBA" id="ARBA00022898"/>
    </source>
</evidence>
<evidence type="ECO:0000256" key="8">
    <source>
        <dbReference type="RuleBase" id="RU000587"/>
    </source>
</evidence>
<comment type="similarity">
    <text evidence="3 8">Belongs to the glycogen phosphorylase family.</text>
</comment>
<evidence type="ECO:0000256" key="7">
    <source>
        <dbReference type="ARBA" id="ARBA00023277"/>
    </source>
</evidence>
<dbReference type="EC" id="2.4.1.1" evidence="8"/>